<dbReference type="Gene3D" id="3.40.630.30">
    <property type="match status" value="1"/>
</dbReference>
<reference evidence="2 3" key="1">
    <citation type="submission" date="2016-08" db="EMBL/GenBank/DDBJ databases">
        <title>Complete genome sequence of Flavobacterium johnsoniae strain GSE09, a volatile-producing biocontrol agent isolated from cucumber (Cucumis sativus).</title>
        <authorList>
            <person name="Jeong J.-J."/>
            <person name="Oh J.Y."/>
            <person name="Jim Y.J."/>
            <person name="Sang M.K."/>
            <person name="Kim K.D."/>
        </authorList>
    </citation>
    <scope>NUCLEOTIDE SEQUENCE [LARGE SCALE GENOMIC DNA]</scope>
    <source>
        <strain evidence="2 3">GSE09</strain>
    </source>
</reference>
<dbReference type="KEGG" id="fjg:BB050_00797"/>
<name>A0AAC9CZF6_9FLAO</name>
<keyword evidence="2" id="KW-0808">Transferase</keyword>
<dbReference type="InterPro" id="IPR000182">
    <property type="entry name" value="GNAT_dom"/>
</dbReference>
<dbReference type="Pfam" id="PF13302">
    <property type="entry name" value="Acetyltransf_3"/>
    <property type="match status" value="1"/>
</dbReference>
<dbReference type="AlphaFoldDB" id="A0AAC9CZF6"/>
<dbReference type="CDD" id="cd04301">
    <property type="entry name" value="NAT_SF"/>
    <property type="match status" value="1"/>
</dbReference>
<dbReference type="EMBL" id="CP016907">
    <property type="protein sequence ID" value="AOC93939.1"/>
    <property type="molecule type" value="Genomic_DNA"/>
</dbReference>
<accession>A0AAC9CZF6</accession>
<dbReference type="Proteomes" id="UP000093276">
    <property type="component" value="Chromosome"/>
</dbReference>
<dbReference type="GeneID" id="32306687"/>
<proteinExistence type="predicted"/>
<dbReference type="PROSITE" id="PS51186">
    <property type="entry name" value="GNAT"/>
    <property type="match status" value="1"/>
</dbReference>
<dbReference type="SUPFAM" id="SSF55729">
    <property type="entry name" value="Acyl-CoA N-acyltransferases (Nat)"/>
    <property type="match status" value="1"/>
</dbReference>
<dbReference type="InterPro" id="IPR051531">
    <property type="entry name" value="N-acetyltransferase"/>
</dbReference>
<gene>
    <name evidence="2" type="primary">ydaF_1</name>
    <name evidence="2" type="ORF">BB050_00797</name>
</gene>
<dbReference type="RefSeq" id="WP_066032687.1">
    <property type="nucleotide sequence ID" value="NZ_CP016907.1"/>
</dbReference>
<sequence>MELNFKDFPLLTTERLILRNIENTDAVLIHKLHSDAIVNAFVGRANSSSLKNAEEYIVKMQNLIAKNECIYWVITEKGNNNLIGSVCLWNFDIENKIVEIGYELLSEFQGKGIMSEAIKKIIEYTFQKIKAKTITAFPSSDNINSVSILKKLNFELEDKKYNNTHENIKNLVTYTLRNSPINN</sequence>
<evidence type="ECO:0000313" key="2">
    <source>
        <dbReference type="EMBL" id="AOC93939.1"/>
    </source>
</evidence>
<dbReference type="PANTHER" id="PTHR43792">
    <property type="entry name" value="GNAT FAMILY, PUTATIVE (AFU_ORTHOLOGUE AFUA_3G00765)-RELATED-RELATED"/>
    <property type="match status" value="1"/>
</dbReference>
<dbReference type="GO" id="GO:0016747">
    <property type="term" value="F:acyltransferase activity, transferring groups other than amino-acyl groups"/>
    <property type="evidence" value="ECO:0007669"/>
    <property type="project" value="InterPro"/>
</dbReference>
<protein>
    <submittedName>
        <fullName evidence="2">Ribosomal N-acetyltransferase YdaF</fullName>
        <ecNumber evidence="2">2.3.1.-</ecNumber>
    </submittedName>
</protein>
<feature type="domain" description="N-acetyltransferase" evidence="1">
    <location>
        <begin position="16"/>
        <end position="177"/>
    </location>
</feature>
<dbReference type="InterPro" id="IPR016181">
    <property type="entry name" value="Acyl_CoA_acyltransferase"/>
</dbReference>
<keyword evidence="2" id="KW-0012">Acyltransferase</keyword>
<evidence type="ECO:0000313" key="3">
    <source>
        <dbReference type="Proteomes" id="UP000093276"/>
    </source>
</evidence>
<evidence type="ECO:0000259" key="1">
    <source>
        <dbReference type="PROSITE" id="PS51186"/>
    </source>
</evidence>
<organism evidence="2 3">
    <name type="scientific">Flavobacterium anhuiense</name>
    <dbReference type="NCBI Taxonomy" id="459526"/>
    <lineage>
        <taxon>Bacteria</taxon>
        <taxon>Pseudomonadati</taxon>
        <taxon>Bacteroidota</taxon>
        <taxon>Flavobacteriia</taxon>
        <taxon>Flavobacteriales</taxon>
        <taxon>Flavobacteriaceae</taxon>
        <taxon>Flavobacterium</taxon>
    </lineage>
</organism>
<dbReference type="EC" id="2.3.1.-" evidence="2"/>